<name>A0A177T9S6_9BASI</name>
<keyword evidence="2" id="KW-1185">Reference proteome</keyword>
<reference evidence="1" key="1">
    <citation type="submission" date="2016-04" db="EMBL/GenBank/DDBJ databases">
        <authorList>
            <person name="Nguyen H.D."/>
            <person name="Samba Siva P."/>
            <person name="Cullis J."/>
            <person name="Levesque C.A."/>
            <person name="Hambleton S."/>
        </authorList>
    </citation>
    <scope>NUCLEOTIDE SEQUENCE</scope>
    <source>
        <strain evidence="1">DAOMC 236416</strain>
    </source>
</reference>
<organism evidence="1 2">
    <name type="scientific">Tilletia indica</name>
    <dbReference type="NCBI Taxonomy" id="43049"/>
    <lineage>
        <taxon>Eukaryota</taxon>
        <taxon>Fungi</taxon>
        <taxon>Dikarya</taxon>
        <taxon>Basidiomycota</taxon>
        <taxon>Ustilaginomycotina</taxon>
        <taxon>Exobasidiomycetes</taxon>
        <taxon>Tilletiales</taxon>
        <taxon>Tilletiaceae</taxon>
        <taxon>Tilletia</taxon>
    </lineage>
</organism>
<dbReference type="Proteomes" id="UP000077521">
    <property type="component" value="Unassembled WGS sequence"/>
</dbReference>
<sequence length="136" mass="14825">MPAVTKPRIKFSLAKELVPFTVGLLFLYAVSQPSSPVPTLIGSILRQAHQIIPVPLYAGLAPVPRTDAQAVAQIRQFCGFLFSIITKIHMVEAAAMAAYVTSKGAGLKEIVLWTLVQLPVGFPNFLHFKRVNRASI</sequence>
<gene>
    <name evidence="1" type="ORF">A4X13_0g5311</name>
</gene>
<protein>
    <submittedName>
        <fullName evidence="1">Uncharacterized protein</fullName>
    </submittedName>
</protein>
<comment type="caution">
    <text evidence="1">The sequence shown here is derived from an EMBL/GenBank/DDBJ whole genome shotgun (WGS) entry which is preliminary data.</text>
</comment>
<dbReference type="EMBL" id="LWDF02000403">
    <property type="protein sequence ID" value="KAE8249195.1"/>
    <property type="molecule type" value="Genomic_DNA"/>
</dbReference>
<proteinExistence type="predicted"/>
<evidence type="ECO:0000313" key="1">
    <source>
        <dbReference type="EMBL" id="KAE8249195.1"/>
    </source>
</evidence>
<dbReference type="AlphaFoldDB" id="A0A177T9S6"/>
<evidence type="ECO:0000313" key="2">
    <source>
        <dbReference type="Proteomes" id="UP000077521"/>
    </source>
</evidence>
<accession>A0A177T9S6</accession>
<reference evidence="1" key="2">
    <citation type="journal article" date="2019" name="IMA Fungus">
        <title>Genome sequencing and comparison of five Tilletia species to identify candidate genes for the detection of regulated species infecting wheat.</title>
        <authorList>
            <person name="Nguyen H.D.T."/>
            <person name="Sultana T."/>
            <person name="Kesanakurti P."/>
            <person name="Hambleton S."/>
        </authorList>
    </citation>
    <scope>NUCLEOTIDE SEQUENCE</scope>
    <source>
        <strain evidence="1">DAOMC 236416</strain>
    </source>
</reference>